<dbReference type="EMBL" id="CP073347">
    <property type="protein sequence ID" value="UTW11158.1"/>
    <property type="molecule type" value="Genomic_DNA"/>
</dbReference>
<evidence type="ECO:0000313" key="4">
    <source>
        <dbReference type="Proteomes" id="UP001058461"/>
    </source>
</evidence>
<dbReference type="Proteomes" id="UP001058461">
    <property type="component" value="Chromosome"/>
</dbReference>
<feature type="chain" id="PRO_5046682647" evidence="1">
    <location>
        <begin position="27"/>
        <end position="309"/>
    </location>
</feature>
<dbReference type="Pfam" id="PF04187">
    <property type="entry name" value="Cofac_haem_bdg"/>
    <property type="match status" value="1"/>
</dbReference>
<dbReference type="InterPro" id="IPR007314">
    <property type="entry name" value="Cofac_haem-bd_dom"/>
</dbReference>
<dbReference type="InterPro" id="IPR016773">
    <property type="entry name" value="Fe3_uptake_reg_CjrA_prd"/>
</dbReference>
<evidence type="ECO:0000256" key="1">
    <source>
        <dbReference type="SAM" id="SignalP"/>
    </source>
</evidence>
<dbReference type="Gene3D" id="3.40.50.11550">
    <property type="match status" value="1"/>
</dbReference>
<protein>
    <submittedName>
        <fullName evidence="3">ChaN family lipoprotein</fullName>
    </submittedName>
</protein>
<feature type="signal peptide" evidence="1">
    <location>
        <begin position="1"/>
        <end position="26"/>
    </location>
</feature>
<organism evidence="3 4">
    <name type="scientific">Marinobacterium rhizophilum</name>
    <dbReference type="NCBI Taxonomy" id="420402"/>
    <lineage>
        <taxon>Bacteria</taxon>
        <taxon>Pseudomonadati</taxon>
        <taxon>Pseudomonadota</taxon>
        <taxon>Gammaproteobacteria</taxon>
        <taxon>Oceanospirillales</taxon>
        <taxon>Oceanospirillaceae</taxon>
        <taxon>Marinobacterium</taxon>
    </lineage>
</organism>
<dbReference type="RefSeq" id="WP_255853194.1">
    <property type="nucleotide sequence ID" value="NZ_CP073347.1"/>
</dbReference>
<sequence>MPMTRTAIAAALSLCLWLPGTVPSHAAEGAELRRHPGEILDLSTMETLSPRDLYVALEHKKIILIGEQHDNPEHHAVETLLLEELVTPGTAVVFEMLGPGLPLDKLGITTSRSELETALKPVTQRWDWNTYGPLFHLVLQLGGSLASGNLGQDQIEALYQGEDAGLPVQETESRAAVTGQVRKHIGNAISAQHCKPVPAVRLDPMVEIQLARDARMASQLEQHAGYRPALLLAGGYHVRKDLGVPRHLNRDDSAVVMLAMVTDRGEIVGGDELLSNQVADYLWFTSATEETDYCGDTGASTSHASPMSN</sequence>
<accession>A0ABY5HFM0</accession>
<keyword evidence="3" id="KW-0449">Lipoprotein</keyword>
<evidence type="ECO:0000259" key="2">
    <source>
        <dbReference type="Pfam" id="PF04187"/>
    </source>
</evidence>
<reference evidence="3" key="1">
    <citation type="submission" date="2021-04" db="EMBL/GenBank/DDBJ databases">
        <title>Oceanospirillales bacteria with DddD are important DMSP degraders in coastal seawater.</title>
        <authorList>
            <person name="Liu J."/>
        </authorList>
    </citation>
    <scope>NUCLEOTIDE SEQUENCE</scope>
    <source>
        <strain evidence="3">D13-1</strain>
    </source>
</reference>
<dbReference type="CDD" id="cd14727">
    <property type="entry name" value="ChanN-like"/>
    <property type="match status" value="1"/>
</dbReference>
<dbReference type="Gene3D" id="1.10.8.760">
    <property type="entry name" value="Haem-binding uptake, Tiki superfamily, ChaN, domain 2"/>
    <property type="match status" value="1"/>
</dbReference>
<dbReference type="PIRSF" id="PIRSF020419">
    <property type="entry name" value="Fe_uptake_reg_CjrA_prd"/>
    <property type="match status" value="1"/>
</dbReference>
<name>A0ABY5HFM0_9GAMM</name>
<feature type="domain" description="Haem-binding uptake Tiki superfamily ChaN" evidence="2">
    <location>
        <begin position="56"/>
        <end position="248"/>
    </location>
</feature>
<gene>
    <name evidence="3" type="ORF">KDW95_18070</name>
</gene>
<keyword evidence="1" id="KW-0732">Signal</keyword>
<proteinExistence type="predicted"/>
<evidence type="ECO:0000313" key="3">
    <source>
        <dbReference type="EMBL" id="UTW11158.1"/>
    </source>
</evidence>
<keyword evidence="4" id="KW-1185">Reference proteome</keyword>
<dbReference type="SUPFAM" id="SSF159501">
    <property type="entry name" value="EreA/ChaN-like"/>
    <property type="match status" value="1"/>
</dbReference>